<evidence type="ECO:0000256" key="2">
    <source>
        <dbReference type="ARBA" id="ARBA00012758"/>
    </source>
</evidence>
<dbReference type="Pfam" id="PF00251">
    <property type="entry name" value="Glyco_hydro_32N"/>
    <property type="match status" value="1"/>
</dbReference>
<evidence type="ECO:0000256" key="1">
    <source>
        <dbReference type="ARBA" id="ARBA00009902"/>
    </source>
</evidence>
<dbReference type="HOGENOM" id="CLU_001528_7_1_11"/>
<dbReference type="CDD" id="cd18623">
    <property type="entry name" value="GH32_ScrB-like"/>
    <property type="match status" value="1"/>
</dbReference>
<evidence type="ECO:0000259" key="6">
    <source>
        <dbReference type="Pfam" id="PF00251"/>
    </source>
</evidence>
<dbReference type="CAZy" id="GH32">
    <property type="family name" value="Glycoside Hydrolase Family 32"/>
</dbReference>
<evidence type="ECO:0000256" key="4">
    <source>
        <dbReference type="ARBA" id="ARBA00023295"/>
    </source>
</evidence>
<dbReference type="SMART" id="SM00640">
    <property type="entry name" value="Glyco_32"/>
    <property type="match status" value="1"/>
</dbReference>
<dbReference type="EMBL" id="CP002106">
    <property type="protein sequence ID" value="ADK67554.1"/>
    <property type="molecule type" value="Genomic_DNA"/>
</dbReference>
<keyword evidence="9" id="KW-1185">Reference proteome</keyword>
<reference evidence="8 9" key="1">
    <citation type="journal article" date="2010" name="Stand. Genomic Sci.">
        <title>Complete genome sequence of Olsenella uli type strain (VPI D76D-27C).</title>
        <authorList>
            <person name="Goker M."/>
            <person name="Held B."/>
            <person name="Lucas S."/>
            <person name="Nolan M."/>
            <person name="Yasawong M."/>
            <person name="Glavina Del Rio T."/>
            <person name="Tice H."/>
            <person name="Cheng J.F."/>
            <person name="Bruce D."/>
            <person name="Detter J.C."/>
            <person name="Tapia R."/>
            <person name="Han C."/>
            <person name="Goodwin L."/>
            <person name="Pitluck S."/>
            <person name="Liolios K."/>
            <person name="Ivanova N."/>
            <person name="Mavromatis K."/>
            <person name="Mikhailova N."/>
            <person name="Pati A."/>
            <person name="Chen A."/>
            <person name="Palaniappan K."/>
            <person name="Land M."/>
            <person name="Hauser L."/>
            <person name="Chang Y.J."/>
            <person name="Jeffries C.D."/>
            <person name="Rohde M."/>
            <person name="Sikorski J."/>
            <person name="Pukall R."/>
            <person name="Woyke T."/>
            <person name="Bristow J."/>
            <person name="Eisen J.A."/>
            <person name="Markowitz V."/>
            <person name="Hugenholtz P."/>
            <person name="Kyrpides N.C."/>
            <person name="Klenk H.P."/>
            <person name="Lapidus A."/>
        </authorList>
    </citation>
    <scope>NUCLEOTIDE SEQUENCE [LARGE SCALE GENOMIC DNA]</scope>
    <source>
        <strain evidence="9">ATCC 49627 / DSM 7084 / CIP 109912 / JCM 12494 / NCIMB 702895 / VPI D76D-27C</strain>
    </source>
</reference>
<dbReference type="SUPFAM" id="SSF75005">
    <property type="entry name" value="Arabinanase/levansucrase/invertase"/>
    <property type="match status" value="1"/>
</dbReference>
<keyword evidence="3 5" id="KW-0378">Hydrolase</keyword>
<dbReference type="SUPFAM" id="SSF49899">
    <property type="entry name" value="Concanavalin A-like lectins/glucanases"/>
    <property type="match status" value="1"/>
</dbReference>
<comment type="similarity">
    <text evidence="1 5">Belongs to the glycosyl hydrolase 32 family.</text>
</comment>
<evidence type="ECO:0000313" key="9">
    <source>
        <dbReference type="Proteomes" id="UP000000333"/>
    </source>
</evidence>
<evidence type="ECO:0000256" key="5">
    <source>
        <dbReference type="RuleBase" id="RU362110"/>
    </source>
</evidence>
<dbReference type="Proteomes" id="UP000000333">
    <property type="component" value="Chromosome"/>
</dbReference>
<sequence length="506" mass="56038">MAIDYNANPKHNWRLRFHLQTQTGDITDPNGLCQLDGTYHFFHQHRRLWPDAAHGWAHWASRDLVSWEWMGCPIMPDCDLDRNGSYSGSAVVHDGQMWCYYTGNALLPGDHDYDRSGRLANETLVVSDGVRFGEKRLVLGNEGYPSYCSCHVRDPKVWRQGGSWHMLLGARTMDDRGAILLYGSPDGLAWELEGSATGTGAEPFGYMWECPNLVRVDGREFLLVCPQGVSKRPFSFQNIHNSGYFPLEGSLVELMRGDGDLMGASGPYPCIDERSFVELDFGFDFYAPQAFEDESGRTLLVGWAGLPDIETQYDNPTRAWTHTLTVPRELTTNAAGRICQWPAREIDGLRGKEVKLTAQDAHGLTGTVGTSPYDVFDLTGARGARFADGSCDLVIDDIDGEGRVLLGSELELLVCDQMLELCFHGAAGAHRGVRRLLASTLSAGRVESLRMLVDTSIVEVFVNGGEVTLTTRWYPQDVSELCVTSTLPGEHRAWEMGCYGFAGMGA</sequence>
<dbReference type="InterPro" id="IPR013320">
    <property type="entry name" value="ConA-like_dom_sf"/>
</dbReference>
<dbReference type="STRING" id="633147.Olsu_0433"/>
<dbReference type="EC" id="3.2.1.26" evidence="2"/>
<dbReference type="InterPro" id="IPR013148">
    <property type="entry name" value="Glyco_hydro_32_N"/>
</dbReference>
<gene>
    <name evidence="8" type="ordered locus">Olsu_0433</name>
</gene>
<proteinExistence type="inferred from homology"/>
<dbReference type="GO" id="GO:0005975">
    <property type="term" value="P:carbohydrate metabolic process"/>
    <property type="evidence" value="ECO:0007669"/>
    <property type="project" value="InterPro"/>
</dbReference>
<dbReference type="eggNOG" id="COG1621">
    <property type="taxonomic scope" value="Bacteria"/>
</dbReference>
<dbReference type="GO" id="GO:0004564">
    <property type="term" value="F:beta-fructofuranosidase activity"/>
    <property type="evidence" value="ECO:0007669"/>
    <property type="project" value="UniProtKB-EC"/>
</dbReference>
<dbReference type="OrthoDB" id="9776657at2"/>
<dbReference type="RefSeq" id="WP_013251306.1">
    <property type="nucleotide sequence ID" value="NC_014363.1"/>
</dbReference>
<feature type="domain" description="Glycosyl hydrolase family 32 N-terminal" evidence="6">
    <location>
        <begin position="18"/>
        <end position="342"/>
    </location>
</feature>
<evidence type="ECO:0000313" key="8">
    <source>
        <dbReference type="EMBL" id="ADK67554.1"/>
    </source>
</evidence>
<dbReference type="InterPro" id="IPR051214">
    <property type="entry name" value="GH32_Enzymes"/>
</dbReference>
<organism evidence="8 9">
    <name type="scientific">Olsenella uli (strain ATCC 49627 / DSM 7084 / CCUG 31166 / CIP 109912 / JCM 12494 / LMG 11480 / NCIMB 702895 / VPI D76D-27C)</name>
    <name type="common">Lactobacillus uli</name>
    <dbReference type="NCBI Taxonomy" id="633147"/>
    <lineage>
        <taxon>Bacteria</taxon>
        <taxon>Bacillati</taxon>
        <taxon>Actinomycetota</taxon>
        <taxon>Coriobacteriia</taxon>
        <taxon>Coriobacteriales</taxon>
        <taxon>Atopobiaceae</taxon>
        <taxon>Olsenella</taxon>
    </lineage>
</organism>
<dbReference type="InterPro" id="IPR001362">
    <property type="entry name" value="Glyco_hydro_32"/>
</dbReference>
<name>E1QYU0_OLSUV</name>
<dbReference type="Pfam" id="PF08244">
    <property type="entry name" value="Glyco_hydro_32C"/>
    <property type="match status" value="1"/>
</dbReference>
<dbReference type="GeneID" id="78511883"/>
<dbReference type="AlphaFoldDB" id="E1QYU0"/>
<dbReference type="KEGG" id="ols:Olsu_0433"/>
<evidence type="ECO:0000256" key="3">
    <source>
        <dbReference type="ARBA" id="ARBA00022801"/>
    </source>
</evidence>
<dbReference type="Gene3D" id="2.115.10.20">
    <property type="entry name" value="Glycosyl hydrolase domain, family 43"/>
    <property type="match status" value="1"/>
</dbReference>
<evidence type="ECO:0000259" key="7">
    <source>
        <dbReference type="Pfam" id="PF08244"/>
    </source>
</evidence>
<dbReference type="InterPro" id="IPR013189">
    <property type="entry name" value="Glyco_hydro_32_C"/>
</dbReference>
<dbReference type="PANTHER" id="PTHR43101">
    <property type="entry name" value="BETA-FRUCTOSIDASE"/>
    <property type="match status" value="1"/>
</dbReference>
<dbReference type="Gene3D" id="2.60.120.560">
    <property type="entry name" value="Exo-inulinase, domain 1"/>
    <property type="match status" value="1"/>
</dbReference>
<keyword evidence="4 5" id="KW-0326">Glycosidase</keyword>
<accession>E1QYU0</accession>
<protein>
    <recommendedName>
        <fullName evidence="2">beta-fructofuranosidase</fullName>
        <ecNumber evidence="2">3.2.1.26</ecNumber>
    </recommendedName>
</protein>
<dbReference type="InterPro" id="IPR023296">
    <property type="entry name" value="Glyco_hydro_beta-prop_sf"/>
</dbReference>
<feature type="domain" description="Glycosyl hydrolase family 32 C-terminal" evidence="7">
    <location>
        <begin position="446"/>
        <end position="479"/>
    </location>
</feature>
<dbReference type="PANTHER" id="PTHR43101:SF1">
    <property type="entry name" value="BETA-FRUCTOSIDASE"/>
    <property type="match status" value="1"/>
</dbReference>